<gene>
    <name evidence="1" type="ORF">ENH87_09095</name>
</gene>
<sequence>MNYPYDFFLEFLYPLPLRHKKMFGVDAFYIQEKIVFALRKKETAPEDNGIWIASKKEHHQRLNHHISGLRNIKTYGIKTWLLLAEDFEQFEEAAHSISELIKKNSELIGNLPKPKT</sequence>
<dbReference type="AlphaFoldDB" id="A0A831VQU2"/>
<dbReference type="Proteomes" id="UP000886191">
    <property type="component" value="Unassembled WGS sequence"/>
</dbReference>
<accession>A0A831VQU2</accession>
<name>A0A831VQU2_9FLAO</name>
<proteinExistence type="predicted"/>
<protein>
    <submittedName>
        <fullName evidence="1">Uncharacterized protein</fullName>
    </submittedName>
</protein>
<reference evidence="1" key="1">
    <citation type="journal article" date="2020" name="mSystems">
        <title>Genome- and Community-Level Interaction Insights into Carbon Utilization and Element Cycling Functions of Hydrothermarchaeota in Hydrothermal Sediment.</title>
        <authorList>
            <person name="Zhou Z."/>
            <person name="Liu Y."/>
            <person name="Xu W."/>
            <person name="Pan J."/>
            <person name="Luo Z.H."/>
            <person name="Li M."/>
        </authorList>
    </citation>
    <scope>NUCLEOTIDE SEQUENCE [LARGE SCALE GENOMIC DNA]</scope>
    <source>
        <strain evidence="1">HyVt-345</strain>
    </source>
</reference>
<evidence type="ECO:0000313" key="1">
    <source>
        <dbReference type="EMBL" id="HEA21063.1"/>
    </source>
</evidence>
<comment type="caution">
    <text evidence="1">The sequence shown here is derived from an EMBL/GenBank/DDBJ whole genome shotgun (WGS) entry which is preliminary data.</text>
</comment>
<dbReference type="EMBL" id="DRGL01000028">
    <property type="protein sequence ID" value="HEA21063.1"/>
    <property type="molecule type" value="Genomic_DNA"/>
</dbReference>
<organism evidence="1">
    <name type="scientific">Pricia antarctica</name>
    <dbReference type="NCBI Taxonomy" id="641691"/>
    <lineage>
        <taxon>Bacteria</taxon>
        <taxon>Pseudomonadati</taxon>
        <taxon>Bacteroidota</taxon>
        <taxon>Flavobacteriia</taxon>
        <taxon>Flavobacteriales</taxon>
        <taxon>Flavobacteriaceae</taxon>
        <taxon>Pricia</taxon>
    </lineage>
</organism>